<dbReference type="GO" id="GO:0005912">
    <property type="term" value="C:adherens junction"/>
    <property type="evidence" value="ECO:0007669"/>
    <property type="project" value="TreeGrafter"/>
</dbReference>
<dbReference type="GO" id="GO:0072659">
    <property type="term" value="P:protein localization to plasma membrane"/>
    <property type="evidence" value="ECO:0007669"/>
    <property type="project" value="TreeGrafter"/>
</dbReference>
<protein>
    <submittedName>
        <fullName evidence="9">Plakophilin 2</fullName>
    </submittedName>
</protein>
<dbReference type="InterPro" id="IPR011989">
    <property type="entry name" value="ARM-like"/>
</dbReference>
<dbReference type="GO" id="GO:0045110">
    <property type="term" value="P:intermediate filament bundle assembly"/>
    <property type="evidence" value="ECO:0007669"/>
    <property type="project" value="TreeGrafter"/>
</dbReference>
<dbReference type="GO" id="GO:0005634">
    <property type="term" value="C:nucleus"/>
    <property type="evidence" value="ECO:0007669"/>
    <property type="project" value="TreeGrafter"/>
</dbReference>
<evidence type="ECO:0000256" key="7">
    <source>
        <dbReference type="SAM" id="Coils"/>
    </source>
</evidence>
<dbReference type="SMART" id="SM00185">
    <property type="entry name" value="ARM"/>
    <property type="match status" value="5"/>
</dbReference>
<dbReference type="OMA" id="VLLHTMW"/>
<dbReference type="PROSITE" id="PS50176">
    <property type="entry name" value="ARM_REPEAT"/>
    <property type="match status" value="2"/>
</dbReference>
<dbReference type="KEGG" id="hcq:109520103"/>
<comment type="similarity">
    <text evidence="2">Belongs to the beta-catenin family.</text>
</comment>
<feature type="coiled-coil region" evidence="7">
    <location>
        <begin position="313"/>
        <end position="340"/>
    </location>
</feature>
<dbReference type="GO" id="GO:0014704">
    <property type="term" value="C:intercalated disc"/>
    <property type="evidence" value="ECO:0007669"/>
    <property type="project" value="TreeGrafter"/>
</dbReference>
<dbReference type="GeneID" id="109520103"/>
<dbReference type="PANTHER" id="PTHR10372">
    <property type="entry name" value="PLAKOPHILLIN-RELATED"/>
    <property type="match status" value="1"/>
</dbReference>
<dbReference type="InterPro" id="IPR028435">
    <property type="entry name" value="Plakophilin/d_Catenin"/>
</dbReference>
<organism evidence="9 10">
    <name type="scientific">Hippocampus comes</name>
    <name type="common">Tiger tail seahorse</name>
    <dbReference type="NCBI Taxonomy" id="109280"/>
    <lineage>
        <taxon>Eukaryota</taxon>
        <taxon>Metazoa</taxon>
        <taxon>Chordata</taxon>
        <taxon>Craniata</taxon>
        <taxon>Vertebrata</taxon>
        <taxon>Euteleostomi</taxon>
        <taxon>Actinopterygii</taxon>
        <taxon>Neopterygii</taxon>
        <taxon>Teleostei</taxon>
        <taxon>Neoteleostei</taxon>
        <taxon>Acanthomorphata</taxon>
        <taxon>Syngnathiaria</taxon>
        <taxon>Syngnathiformes</taxon>
        <taxon>Syngnathoidei</taxon>
        <taxon>Syngnathidae</taxon>
        <taxon>Hippocampus</taxon>
    </lineage>
</organism>
<dbReference type="Gene3D" id="1.25.10.10">
    <property type="entry name" value="Leucine-rich Repeat Variant"/>
    <property type="match status" value="1"/>
</dbReference>
<keyword evidence="4" id="KW-0130">Cell adhesion</keyword>
<evidence type="ECO:0000256" key="2">
    <source>
        <dbReference type="ARBA" id="ARBA00005462"/>
    </source>
</evidence>
<name>A0A3Q2Z225_HIPCM</name>
<evidence type="ECO:0000256" key="3">
    <source>
        <dbReference type="ARBA" id="ARBA00022737"/>
    </source>
</evidence>
<dbReference type="GeneTree" id="ENSGT00940000158677"/>
<dbReference type="OrthoDB" id="3245100at2759"/>
<evidence type="ECO:0000256" key="6">
    <source>
        <dbReference type="PROSITE-ProRule" id="PRU00259"/>
    </source>
</evidence>
<feature type="compositionally biased region" description="Low complexity" evidence="8">
    <location>
        <begin position="27"/>
        <end position="42"/>
    </location>
</feature>
<reference evidence="9" key="1">
    <citation type="submission" date="2025-08" db="UniProtKB">
        <authorList>
            <consortium name="Ensembl"/>
        </authorList>
    </citation>
    <scope>IDENTIFICATION</scope>
</reference>
<evidence type="ECO:0000313" key="10">
    <source>
        <dbReference type="Proteomes" id="UP000264820"/>
    </source>
</evidence>
<dbReference type="GO" id="GO:0007507">
    <property type="term" value="P:heart development"/>
    <property type="evidence" value="ECO:0007669"/>
    <property type="project" value="TreeGrafter"/>
</dbReference>
<evidence type="ECO:0000313" key="9">
    <source>
        <dbReference type="Ensembl" id="ENSHCOP00000024699.1"/>
    </source>
</evidence>
<feature type="repeat" description="ARM" evidence="6">
    <location>
        <begin position="314"/>
        <end position="356"/>
    </location>
</feature>
<dbReference type="GO" id="GO:0005737">
    <property type="term" value="C:cytoplasm"/>
    <property type="evidence" value="ECO:0007669"/>
    <property type="project" value="TreeGrafter"/>
</dbReference>
<dbReference type="Ensembl" id="ENSHCOT00000026565.1">
    <property type="protein sequence ID" value="ENSHCOP00000024699.1"/>
    <property type="gene ID" value="ENSHCOG00000014232.1"/>
</dbReference>
<dbReference type="SUPFAM" id="SSF48371">
    <property type="entry name" value="ARM repeat"/>
    <property type="match status" value="1"/>
</dbReference>
<reference evidence="9" key="2">
    <citation type="submission" date="2025-09" db="UniProtKB">
        <authorList>
            <consortium name="Ensembl"/>
        </authorList>
    </citation>
    <scope>IDENTIFICATION</scope>
</reference>
<evidence type="ECO:0000256" key="8">
    <source>
        <dbReference type="SAM" id="MobiDB-lite"/>
    </source>
</evidence>
<dbReference type="InterPro" id="IPR000225">
    <property type="entry name" value="Armadillo"/>
</dbReference>
<dbReference type="GO" id="GO:0002934">
    <property type="term" value="P:desmosome organization"/>
    <property type="evidence" value="ECO:0007669"/>
    <property type="project" value="TreeGrafter"/>
</dbReference>
<feature type="repeat" description="ARM" evidence="6">
    <location>
        <begin position="356"/>
        <end position="388"/>
    </location>
</feature>
<dbReference type="RefSeq" id="XP_019732630.1">
    <property type="nucleotide sequence ID" value="XM_019877071.1"/>
</dbReference>
<dbReference type="CTD" id="5318"/>
<sequence length="755" mass="83554">MEELFFKSALPALAHHRLNTDTTLALPAEPRARSSARLPSSDRGLRVQQQVQLTLARKSRRSVSNGGVHLQRSAAKSYDAADGLSPHAAVNGFGCTLSNSERVRRPSRRVEVSPPGTPDKAQRHFNFHSRHFGTSSLPVLEPSHRNCSLLGRSLGSHQRHALSEALHRAPTDASTPVDGSVRFWSDASFRQRGFESSFNESAFQQSEGMLVAPQLRDGLPWMSTSQKLLRLNTYPPSGNIMEMDMAGRAGAELQQIQAINISTLGFEKPPEMTLERAVNLLSQENEDTLISAAGHIQSQCFKSADARKMVFFLRGIKKLLQLLQNDEEEVQRAAAAALRNVVYQSSDNKMEVKDNGGLATILRVLQNSHDTETRRQLAGLLWNLSSHDLLKESLSREALPVLTQAVLVPSSGISEGENPKHELLADDAAFHNATGCLRNLSSSGPDGRKAMRECENLIDSLVYYIRRTVSDYKADDKSTENCVCILHNLSYQIESELPDKYAGNLLQSQEHAAPKPKVVGCFAQRSAKTREPEQRHRTLLEEKANPRGMEWLWSSITIRMYLSLIARSVRHHTQQAAIGALQNITAGNGVVTETIAYTIVHRENGLQHVRKMLQEGERDVKKTAVSLVKNLSRFPELHPDIVKQVLPEVVELLPNNDTGRDLPSGVTASLCHILVTLSQNGVHNVRAMLSQNALPKICNISKKDNGYGPSRAGVAACLLLHSMWKHSDLHGTYKKCGFRKSDFINARTTKAVNSI</sequence>
<comment type="subcellular location">
    <subcellularLocation>
        <location evidence="1">Cell junction</location>
    </subcellularLocation>
</comment>
<evidence type="ECO:0000256" key="5">
    <source>
        <dbReference type="ARBA" id="ARBA00022949"/>
    </source>
</evidence>
<dbReference type="PANTHER" id="PTHR10372:SF25">
    <property type="entry name" value="PLAKOPHILIN-2"/>
    <property type="match status" value="1"/>
</dbReference>
<dbReference type="GO" id="GO:0005886">
    <property type="term" value="C:plasma membrane"/>
    <property type="evidence" value="ECO:0007669"/>
    <property type="project" value="TreeGrafter"/>
</dbReference>
<dbReference type="GO" id="GO:0098609">
    <property type="term" value="P:cell-cell adhesion"/>
    <property type="evidence" value="ECO:0007669"/>
    <property type="project" value="InterPro"/>
</dbReference>
<keyword evidence="10" id="KW-1185">Reference proteome</keyword>
<dbReference type="AlphaFoldDB" id="A0A3Q2Z225"/>
<dbReference type="STRING" id="109280.ENSHCOP00000024699"/>
<proteinExistence type="inferred from homology"/>
<keyword evidence="5" id="KW-0965">Cell junction</keyword>
<dbReference type="Pfam" id="PF00514">
    <property type="entry name" value="Arm"/>
    <property type="match status" value="2"/>
</dbReference>
<feature type="compositionally biased region" description="Basic and acidic residues" evidence="8">
    <location>
        <begin position="101"/>
        <end position="111"/>
    </location>
</feature>
<feature type="region of interest" description="Disordered" evidence="8">
    <location>
        <begin position="100"/>
        <end position="121"/>
    </location>
</feature>
<feature type="region of interest" description="Disordered" evidence="8">
    <location>
        <begin position="27"/>
        <end position="46"/>
    </location>
</feature>
<dbReference type="InterPro" id="IPR016024">
    <property type="entry name" value="ARM-type_fold"/>
</dbReference>
<keyword evidence="3" id="KW-0677">Repeat</keyword>
<keyword evidence="7" id="KW-0175">Coiled coil</keyword>
<evidence type="ECO:0000256" key="4">
    <source>
        <dbReference type="ARBA" id="ARBA00022889"/>
    </source>
</evidence>
<dbReference type="Proteomes" id="UP000264820">
    <property type="component" value="Unplaced"/>
</dbReference>
<evidence type="ECO:0000256" key="1">
    <source>
        <dbReference type="ARBA" id="ARBA00004282"/>
    </source>
</evidence>
<accession>A0A3Q2Z225</accession>